<dbReference type="CDD" id="cd00812">
    <property type="entry name" value="LeuRS_core"/>
    <property type="match status" value="1"/>
</dbReference>
<dbReference type="EC" id="6.1.1.4" evidence="9"/>
<evidence type="ECO:0000256" key="5">
    <source>
        <dbReference type="ARBA" id="ARBA00022840"/>
    </source>
</evidence>
<gene>
    <name evidence="9" type="primary">leuS</name>
    <name evidence="15" type="ORF">A3D26_02215</name>
</gene>
<keyword evidence="7 9" id="KW-0030">Aminoacyl-tRNA synthetase</keyword>
<dbReference type="InterPro" id="IPR015413">
    <property type="entry name" value="Methionyl/Leucyl_tRNA_Synth"/>
</dbReference>
<dbReference type="Gene3D" id="1.10.730.10">
    <property type="entry name" value="Isoleucyl-tRNA Synthetase, Domain 1"/>
    <property type="match status" value="1"/>
</dbReference>
<evidence type="ECO:0000256" key="10">
    <source>
        <dbReference type="RuleBase" id="RU363035"/>
    </source>
</evidence>
<dbReference type="PROSITE" id="PS00178">
    <property type="entry name" value="AA_TRNA_LIGASE_I"/>
    <property type="match status" value="1"/>
</dbReference>
<keyword evidence="2 9" id="KW-0963">Cytoplasm</keyword>
<dbReference type="GO" id="GO:0002161">
    <property type="term" value="F:aminoacyl-tRNA deacylase activity"/>
    <property type="evidence" value="ECO:0007669"/>
    <property type="project" value="InterPro"/>
</dbReference>
<proteinExistence type="inferred from homology"/>
<dbReference type="GO" id="GO:0004823">
    <property type="term" value="F:leucine-tRNA ligase activity"/>
    <property type="evidence" value="ECO:0007669"/>
    <property type="project" value="UniProtKB-UniRule"/>
</dbReference>
<keyword evidence="6 9" id="KW-0648">Protein biosynthesis</keyword>
<dbReference type="Pfam" id="PF09334">
    <property type="entry name" value="tRNA-synt_1g"/>
    <property type="match status" value="1"/>
</dbReference>
<keyword evidence="5 9" id="KW-0067">ATP-binding</keyword>
<evidence type="ECO:0000256" key="2">
    <source>
        <dbReference type="ARBA" id="ARBA00022490"/>
    </source>
</evidence>
<sequence length="866" mass="99504">MAVNKKYMPDEIEGKWQRRWDERGIYKTPELPRNKKYILDMYPYPSGASMHVGHLEGYVGTDIVSRYFRMKGYSVLHPMGWDSFGLPAENYAIKTGVHPEDSTRENIKTFKRQLNSVGLSYDWDREVNSSDPNYYKWNQWLFILLFKRGLAYKAEADVNWCTSCETVLANEQVVEGKCERCEAQVIQKKLDQWFLKITEYADRLIAGLDSLDWLNEVKVQQKNWIGKKGGINISYDVVGCDKKIDVFTTAPVNFGMTFLVVSPEYNLVQKILEGDVQVPKNRLLEVKGYVEDYFIKRRSVKAIDDKTKTGVFTGLYATNPVNNQEVPVWVSDFVLMEVGTGAVQGCPGHDYNDFEFAIKYKLPIVRVIVGPDGDLSPIKRREQVIERGMEGRFVNSEFLNGLGFEEGLQKTMDYFEEKGWGKRVTSYHIRDWLISRQRYWGTPIPMVYCEACAKEGRSWFTTEEGQTLHDRDKNVQGGMAGWYPVDEADLPVLLPKDIDFRPTGQSPITRSESFQEGVVCPHCGGKARREVDTMDGYVDSSWYFIRFADSQNDEEFASQKAIGDWLPVDIYVGGGHVVQHLLFARFFWKVLFDLGLVDKSLGDEPFLKLRAPGWILGPDSRKMSKRWGNVVTPDDIVPKYGADTLRMYEMFMGPFEAMKPWSMTGVEGMSRFLNRIWRLFEETGDEDKQVESDKRVLVLINKLVEKVGKDIEDFSFNTAISGMMEAYNELVELRRSGAKVNWVEVWRNFLLVMAPFAPHMTEELWQTLEGEKKSKVKGLESNVFSSIHQEKWPEFDPSLVQDETVEIPVQVNGRLRGTVTLDSDTAKNEEKVTEEAKKQEGVAKYIEGQQIKKVIFVPGRLINFVV</sequence>
<dbReference type="SUPFAM" id="SSF52374">
    <property type="entry name" value="Nucleotidylyl transferase"/>
    <property type="match status" value="1"/>
</dbReference>
<evidence type="ECO:0000256" key="7">
    <source>
        <dbReference type="ARBA" id="ARBA00023146"/>
    </source>
</evidence>
<feature type="domain" description="Methionyl/Leucyl tRNA synthetase" evidence="13">
    <location>
        <begin position="42"/>
        <end position="184"/>
    </location>
</feature>
<comment type="caution">
    <text evidence="9">Lacks conserved residue(s) required for the propagation of feature annotation.</text>
</comment>
<comment type="catalytic activity">
    <reaction evidence="8 9">
        <text>tRNA(Leu) + L-leucine + ATP = L-leucyl-tRNA(Leu) + AMP + diphosphate</text>
        <dbReference type="Rhea" id="RHEA:11688"/>
        <dbReference type="Rhea" id="RHEA-COMP:9613"/>
        <dbReference type="Rhea" id="RHEA-COMP:9622"/>
        <dbReference type="ChEBI" id="CHEBI:30616"/>
        <dbReference type="ChEBI" id="CHEBI:33019"/>
        <dbReference type="ChEBI" id="CHEBI:57427"/>
        <dbReference type="ChEBI" id="CHEBI:78442"/>
        <dbReference type="ChEBI" id="CHEBI:78494"/>
        <dbReference type="ChEBI" id="CHEBI:456215"/>
        <dbReference type="EC" id="6.1.1.4"/>
    </reaction>
</comment>
<keyword evidence="3 9" id="KW-0436">Ligase</keyword>
<dbReference type="NCBIfam" id="TIGR00396">
    <property type="entry name" value="leuS_bact"/>
    <property type="match status" value="1"/>
</dbReference>
<dbReference type="FunFam" id="3.40.50.620:FF:000077">
    <property type="entry name" value="Leucine--tRNA ligase"/>
    <property type="match status" value="1"/>
</dbReference>
<dbReference type="SUPFAM" id="SSF50677">
    <property type="entry name" value="ValRS/IleRS/LeuRS editing domain"/>
    <property type="match status" value="1"/>
</dbReference>
<evidence type="ECO:0000259" key="11">
    <source>
        <dbReference type="Pfam" id="PF00133"/>
    </source>
</evidence>
<dbReference type="GO" id="GO:0005829">
    <property type="term" value="C:cytosol"/>
    <property type="evidence" value="ECO:0007669"/>
    <property type="project" value="TreeGrafter"/>
</dbReference>
<comment type="similarity">
    <text evidence="1 9 10">Belongs to the class-I aminoacyl-tRNA synthetase family.</text>
</comment>
<dbReference type="EMBL" id="MHBZ01000004">
    <property type="protein sequence ID" value="OGY12242.1"/>
    <property type="molecule type" value="Genomic_DNA"/>
</dbReference>
<dbReference type="PANTHER" id="PTHR43740:SF2">
    <property type="entry name" value="LEUCINE--TRNA LIGASE, MITOCHONDRIAL"/>
    <property type="match status" value="1"/>
</dbReference>
<evidence type="ECO:0000256" key="6">
    <source>
        <dbReference type="ARBA" id="ARBA00022917"/>
    </source>
</evidence>
<accession>A0A1G1VAL5</accession>
<evidence type="ECO:0000256" key="9">
    <source>
        <dbReference type="HAMAP-Rule" id="MF_00049"/>
    </source>
</evidence>
<evidence type="ECO:0000259" key="13">
    <source>
        <dbReference type="Pfam" id="PF09334"/>
    </source>
</evidence>
<dbReference type="InterPro" id="IPR009008">
    <property type="entry name" value="Val/Leu/Ile-tRNA-synth_edit"/>
</dbReference>
<dbReference type="InterPro" id="IPR009080">
    <property type="entry name" value="tRNAsynth_Ia_anticodon-bd"/>
</dbReference>
<protein>
    <recommendedName>
        <fullName evidence="9">Leucine--tRNA ligase</fullName>
        <ecNumber evidence="9">6.1.1.4</ecNumber>
    </recommendedName>
    <alternativeName>
        <fullName evidence="9">Leucyl-tRNA synthetase</fullName>
        <shortName evidence="9">LeuRS</shortName>
    </alternativeName>
</protein>
<dbReference type="PANTHER" id="PTHR43740">
    <property type="entry name" value="LEUCYL-TRNA SYNTHETASE"/>
    <property type="match status" value="1"/>
</dbReference>
<dbReference type="GO" id="GO:0005524">
    <property type="term" value="F:ATP binding"/>
    <property type="evidence" value="ECO:0007669"/>
    <property type="project" value="UniProtKB-UniRule"/>
</dbReference>
<dbReference type="PRINTS" id="PR00985">
    <property type="entry name" value="TRNASYNTHLEU"/>
</dbReference>
<evidence type="ECO:0000256" key="3">
    <source>
        <dbReference type="ARBA" id="ARBA00022598"/>
    </source>
</evidence>
<dbReference type="AlphaFoldDB" id="A0A1G1VAL5"/>
<evidence type="ECO:0000256" key="1">
    <source>
        <dbReference type="ARBA" id="ARBA00005594"/>
    </source>
</evidence>
<dbReference type="Gene3D" id="3.90.740.10">
    <property type="entry name" value="Valyl/Leucyl/Isoleucyl-tRNA synthetase, editing domain"/>
    <property type="match status" value="1"/>
</dbReference>
<evidence type="ECO:0000313" key="16">
    <source>
        <dbReference type="Proteomes" id="UP000178319"/>
    </source>
</evidence>
<dbReference type="InterPro" id="IPR002300">
    <property type="entry name" value="aa-tRNA-synth_Ia"/>
</dbReference>
<dbReference type="Pfam" id="PF13603">
    <property type="entry name" value="tRNA-synt_1_2"/>
    <property type="match status" value="1"/>
</dbReference>
<feature type="domain" description="Aminoacyl-tRNA synthetase class Ia" evidence="11">
    <location>
        <begin position="428"/>
        <end position="453"/>
    </location>
</feature>
<dbReference type="FunFam" id="1.10.730.10:FF:000011">
    <property type="entry name" value="Leucine--tRNA ligase chloroplastic/mitochondrial"/>
    <property type="match status" value="1"/>
</dbReference>
<dbReference type="Gene3D" id="3.40.50.620">
    <property type="entry name" value="HUPs"/>
    <property type="match status" value="2"/>
</dbReference>
<evidence type="ECO:0000256" key="4">
    <source>
        <dbReference type="ARBA" id="ARBA00022741"/>
    </source>
</evidence>
<evidence type="ECO:0000256" key="8">
    <source>
        <dbReference type="ARBA" id="ARBA00047469"/>
    </source>
</evidence>
<dbReference type="Pfam" id="PF00133">
    <property type="entry name" value="tRNA-synt_1"/>
    <property type="match status" value="2"/>
</dbReference>
<dbReference type="InterPro" id="IPR001412">
    <property type="entry name" value="aa-tRNA-synth_I_CS"/>
</dbReference>
<feature type="domain" description="Leucyl-tRNA synthetase editing" evidence="14">
    <location>
        <begin position="222"/>
        <end position="415"/>
    </location>
</feature>
<organism evidence="15 16">
    <name type="scientific">Candidatus Blackburnbacteria bacterium RIFCSPHIGHO2_02_FULL_44_20</name>
    <dbReference type="NCBI Taxonomy" id="1797516"/>
    <lineage>
        <taxon>Bacteria</taxon>
        <taxon>Candidatus Blackburniibacteriota</taxon>
    </lineage>
</organism>
<dbReference type="InterPro" id="IPR025709">
    <property type="entry name" value="Leu_tRNA-synth_edit"/>
</dbReference>
<comment type="subcellular location">
    <subcellularLocation>
        <location evidence="9">Cytoplasm</location>
    </subcellularLocation>
</comment>
<dbReference type="InterPro" id="IPR014729">
    <property type="entry name" value="Rossmann-like_a/b/a_fold"/>
</dbReference>
<dbReference type="CDD" id="cd07958">
    <property type="entry name" value="Anticodon_Ia_Leu_BEm"/>
    <property type="match status" value="1"/>
</dbReference>
<keyword evidence="4 9" id="KW-0547">Nucleotide-binding</keyword>
<comment type="caution">
    <text evidence="15">The sequence shown here is derived from an EMBL/GenBank/DDBJ whole genome shotgun (WGS) entry which is preliminary data.</text>
</comment>
<dbReference type="InterPro" id="IPR013155">
    <property type="entry name" value="M/V/L/I-tRNA-synth_anticd-bd"/>
</dbReference>
<feature type="domain" description="Methionyl/Valyl/Leucyl/Isoleucyl-tRNA synthetase anticodon-binding" evidence="12">
    <location>
        <begin position="693"/>
        <end position="826"/>
    </location>
</feature>
<evidence type="ECO:0000259" key="14">
    <source>
        <dbReference type="Pfam" id="PF13603"/>
    </source>
</evidence>
<feature type="binding site" evidence="9">
    <location>
        <position position="625"/>
    </location>
    <ligand>
        <name>ATP</name>
        <dbReference type="ChEBI" id="CHEBI:30616"/>
    </ligand>
</feature>
<dbReference type="SUPFAM" id="SSF47323">
    <property type="entry name" value="Anticodon-binding domain of a subclass of class I aminoacyl-tRNA synthetases"/>
    <property type="match status" value="1"/>
</dbReference>
<dbReference type="Proteomes" id="UP000178319">
    <property type="component" value="Unassembled WGS sequence"/>
</dbReference>
<reference evidence="15 16" key="1">
    <citation type="journal article" date="2016" name="Nat. Commun.">
        <title>Thousands of microbial genomes shed light on interconnected biogeochemical processes in an aquifer system.</title>
        <authorList>
            <person name="Anantharaman K."/>
            <person name="Brown C.T."/>
            <person name="Hug L.A."/>
            <person name="Sharon I."/>
            <person name="Castelle C.J."/>
            <person name="Probst A.J."/>
            <person name="Thomas B.C."/>
            <person name="Singh A."/>
            <person name="Wilkins M.J."/>
            <person name="Karaoz U."/>
            <person name="Brodie E.L."/>
            <person name="Williams K.H."/>
            <person name="Hubbard S.S."/>
            <person name="Banfield J.F."/>
        </authorList>
    </citation>
    <scope>NUCLEOTIDE SEQUENCE [LARGE SCALE GENOMIC DNA]</scope>
</reference>
<feature type="domain" description="Aminoacyl-tRNA synthetase class Ia" evidence="11">
    <location>
        <begin position="525"/>
        <end position="648"/>
    </location>
</feature>
<dbReference type="InterPro" id="IPR002302">
    <property type="entry name" value="Leu-tRNA-ligase"/>
</dbReference>
<name>A0A1G1VAL5_9BACT</name>
<dbReference type="Pfam" id="PF08264">
    <property type="entry name" value="Anticodon_1"/>
    <property type="match status" value="1"/>
</dbReference>
<dbReference type="STRING" id="1797516.A3D26_02215"/>
<evidence type="ECO:0000259" key="12">
    <source>
        <dbReference type="Pfam" id="PF08264"/>
    </source>
</evidence>
<evidence type="ECO:0000313" key="15">
    <source>
        <dbReference type="EMBL" id="OGY12242.1"/>
    </source>
</evidence>
<dbReference type="GO" id="GO:0006429">
    <property type="term" value="P:leucyl-tRNA aminoacylation"/>
    <property type="evidence" value="ECO:0007669"/>
    <property type="project" value="UniProtKB-UniRule"/>
</dbReference>
<dbReference type="HAMAP" id="MF_00049_B">
    <property type="entry name" value="Leu_tRNA_synth_B"/>
    <property type="match status" value="1"/>
</dbReference>